<dbReference type="InterPro" id="IPR016174">
    <property type="entry name" value="Di-haem_cyt_TM"/>
</dbReference>
<evidence type="ECO:0000259" key="13">
    <source>
        <dbReference type="Pfam" id="PF01292"/>
    </source>
</evidence>
<evidence type="ECO:0000256" key="8">
    <source>
        <dbReference type="ARBA" id="ARBA00022982"/>
    </source>
</evidence>
<evidence type="ECO:0000256" key="9">
    <source>
        <dbReference type="ARBA" id="ARBA00022989"/>
    </source>
</evidence>
<dbReference type="InterPro" id="IPR051542">
    <property type="entry name" value="Hydrogenase_cytochrome"/>
</dbReference>
<name>A0A381P901_9ZZZZ</name>
<comment type="subcellular location">
    <subcellularLocation>
        <location evidence="1">Cell membrane</location>
        <topology evidence="1">Multi-pass membrane protein</topology>
    </subcellularLocation>
</comment>
<dbReference type="GO" id="GO:0009055">
    <property type="term" value="F:electron transfer activity"/>
    <property type="evidence" value="ECO:0007669"/>
    <property type="project" value="InterPro"/>
</dbReference>
<keyword evidence="7" id="KW-0479">Metal-binding</keyword>
<organism evidence="14">
    <name type="scientific">marine metagenome</name>
    <dbReference type="NCBI Taxonomy" id="408172"/>
    <lineage>
        <taxon>unclassified sequences</taxon>
        <taxon>metagenomes</taxon>
        <taxon>ecological metagenomes</taxon>
    </lineage>
</organism>
<keyword evidence="3" id="KW-0813">Transport</keyword>
<dbReference type="GO" id="GO:0020037">
    <property type="term" value="F:heme binding"/>
    <property type="evidence" value="ECO:0007669"/>
    <property type="project" value="TreeGrafter"/>
</dbReference>
<sequence>MDFVTYKNDVWGREVILGVSWDLLWVFIVAAFIFIAAHAVFKALQNRQQRSSSEGERIIRHEKIDRVFHWVMALSVFVLLITGVLPIIGIEFAWLTIHWIAGLILTFVVLFHIVRSIFWQDLKSMLISTKDLQELYDQSKKPGKYSLAQKGMHAVITILTLLVIGSGLVMFAMIDTPWWERTNALSEASLGWVFLIHGLSTLFLIAFISLHIYFGLRPEKLFYTRSIIKGWISRGELEDHHNPEKWNQET</sequence>
<keyword evidence="10" id="KW-0408">Iron</keyword>
<dbReference type="PROSITE" id="PS00882">
    <property type="entry name" value="NI_HGENASE_CYTB_1"/>
    <property type="match status" value="1"/>
</dbReference>
<dbReference type="InterPro" id="IPR000516">
    <property type="entry name" value="Ni-dep_Hydgase_cyt-B"/>
</dbReference>
<dbReference type="Gene3D" id="1.20.950.20">
    <property type="entry name" value="Transmembrane di-heme cytochromes, Chain C"/>
    <property type="match status" value="1"/>
</dbReference>
<evidence type="ECO:0000256" key="6">
    <source>
        <dbReference type="ARBA" id="ARBA00022692"/>
    </source>
</evidence>
<keyword evidence="5" id="KW-0349">Heme</keyword>
<dbReference type="PANTHER" id="PTHR30485">
    <property type="entry name" value="NI/FE-HYDROGENASE 1 B-TYPE CYTOCHROME SUBUNIT"/>
    <property type="match status" value="1"/>
</dbReference>
<comment type="similarity">
    <text evidence="2">Belongs to the HupC/HyaC/HydC family.</text>
</comment>
<evidence type="ECO:0000256" key="3">
    <source>
        <dbReference type="ARBA" id="ARBA00022448"/>
    </source>
</evidence>
<protein>
    <recommendedName>
        <fullName evidence="13">Cytochrome b561 bacterial/Ni-hydrogenase domain-containing protein</fullName>
    </recommendedName>
</protein>
<keyword evidence="9 12" id="KW-1133">Transmembrane helix</keyword>
<evidence type="ECO:0000256" key="4">
    <source>
        <dbReference type="ARBA" id="ARBA00022475"/>
    </source>
</evidence>
<keyword evidence="8" id="KW-0249">Electron transport</keyword>
<dbReference type="InterPro" id="IPR011577">
    <property type="entry name" value="Cyt_b561_bac/Ni-Hgenase"/>
</dbReference>
<evidence type="ECO:0000256" key="2">
    <source>
        <dbReference type="ARBA" id="ARBA00008622"/>
    </source>
</evidence>
<evidence type="ECO:0000256" key="5">
    <source>
        <dbReference type="ARBA" id="ARBA00022617"/>
    </source>
</evidence>
<keyword evidence="4" id="KW-1003">Cell membrane</keyword>
<evidence type="ECO:0000313" key="14">
    <source>
        <dbReference type="EMBL" id="SUZ63390.1"/>
    </source>
</evidence>
<evidence type="ECO:0000256" key="1">
    <source>
        <dbReference type="ARBA" id="ARBA00004651"/>
    </source>
</evidence>
<dbReference type="Pfam" id="PF01292">
    <property type="entry name" value="Ni_hydr_CYTB"/>
    <property type="match status" value="1"/>
</dbReference>
<feature type="transmembrane region" description="Helical" evidence="12">
    <location>
        <begin position="67"/>
        <end position="90"/>
    </location>
</feature>
<evidence type="ECO:0000256" key="7">
    <source>
        <dbReference type="ARBA" id="ARBA00022723"/>
    </source>
</evidence>
<evidence type="ECO:0000256" key="11">
    <source>
        <dbReference type="ARBA" id="ARBA00023136"/>
    </source>
</evidence>
<keyword evidence="6 12" id="KW-0812">Transmembrane</keyword>
<feature type="domain" description="Cytochrome b561 bacterial/Ni-hydrogenase" evidence="13">
    <location>
        <begin position="61"/>
        <end position="217"/>
    </location>
</feature>
<feature type="transmembrane region" description="Helical" evidence="12">
    <location>
        <begin position="154"/>
        <end position="174"/>
    </location>
</feature>
<dbReference type="EMBL" id="UINC01000915">
    <property type="protein sequence ID" value="SUZ63390.1"/>
    <property type="molecule type" value="Genomic_DNA"/>
</dbReference>
<proteinExistence type="inferred from homology"/>
<feature type="transmembrane region" description="Helical" evidence="12">
    <location>
        <begin position="96"/>
        <end position="118"/>
    </location>
</feature>
<dbReference type="GO" id="GO:0005886">
    <property type="term" value="C:plasma membrane"/>
    <property type="evidence" value="ECO:0007669"/>
    <property type="project" value="UniProtKB-SubCell"/>
</dbReference>
<feature type="transmembrane region" description="Helical" evidence="12">
    <location>
        <begin position="23"/>
        <end position="41"/>
    </location>
</feature>
<dbReference type="PANTHER" id="PTHR30485:SF0">
    <property type="entry name" value="NI_FE-HYDROGENASE 1 B-TYPE CYTOCHROME SUBUNIT-RELATED"/>
    <property type="match status" value="1"/>
</dbReference>
<dbReference type="SUPFAM" id="SSF81342">
    <property type="entry name" value="Transmembrane di-heme cytochromes"/>
    <property type="match status" value="1"/>
</dbReference>
<feature type="transmembrane region" description="Helical" evidence="12">
    <location>
        <begin position="194"/>
        <end position="216"/>
    </location>
</feature>
<keyword evidence="11 12" id="KW-0472">Membrane</keyword>
<evidence type="ECO:0000256" key="10">
    <source>
        <dbReference type="ARBA" id="ARBA00023004"/>
    </source>
</evidence>
<dbReference type="GO" id="GO:0022904">
    <property type="term" value="P:respiratory electron transport chain"/>
    <property type="evidence" value="ECO:0007669"/>
    <property type="project" value="InterPro"/>
</dbReference>
<dbReference type="AlphaFoldDB" id="A0A381P901"/>
<gene>
    <name evidence="14" type="ORF">METZ01_LOCUS16244</name>
</gene>
<accession>A0A381P901</accession>
<evidence type="ECO:0000256" key="12">
    <source>
        <dbReference type="SAM" id="Phobius"/>
    </source>
</evidence>
<reference evidence="14" key="1">
    <citation type="submission" date="2018-05" db="EMBL/GenBank/DDBJ databases">
        <authorList>
            <person name="Lanie J.A."/>
            <person name="Ng W.-L."/>
            <person name="Kazmierczak K.M."/>
            <person name="Andrzejewski T.M."/>
            <person name="Davidsen T.M."/>
            <person name="Wayne K.J."/>
            <person name="Tettelin H."/>
            <person name="Glass J.I."/>
            <person name="Rusch D."/>
            <person name="Podicherti R."/>
            <person name="Tsui H.-C.T."/>
            <person name="Winkler M.E."/>
        </authorList>
    </citation>
    <scope>NUCLEOTIDE SEQUENCE</scope>
</reference>
<dbReference type="GO" id="GO:0005506">
    <property type="term" value="F:iron ion binding"/>
    <property type="evidence" value="ECO:0007669"/>
    <property type="project" value="InterPro"/>
</dbReference>